<evidence type="ECO:0000256" key="10">
    <source>
        <dbReference type="ARBA" id="ARBA00022989"/>
    </source>
</evidence>
<dbReference type="Proteomes" id="UP001216595">
    <property type="component" value="Unassembled WGS sequence"/>
</dbReference>
<evidence type="ECO:0000313" key="15">
    <source>
        <dbReference type="EMBL" id="MDC7693661.1"/>
    </source>
</evidence>
<evidence type="ECO:0000256" key="11">
    <source>
        <dbReference type="ARBA" id="ARBA00023012"/>
    </source>
</evidence>
<feature type="transmembrane region" description="Helical" evidence="13">
    <location>
        <begin position="20"/>
        <end position="43"/>
    </location>
</feature>
<dbReference type="GO" id="GO:0005524">
    <property type="term" value="F:ATP binding"/>
    <property type="evidence" value="ECO:0007669"/>
    <property type="project" value="UniProtKB-KW"/>
</dbReference>
<keyword evidence="4" id="KW-0597">Phosphoprotein</keyword>
<evidence type="ECO:0000256" key="5">
    <source>
        <dbReference type="ARBA" id="ARBA00022679"/>
    </source>
</evidence>
<feature type="domain" description="Histidine kinase" evidence="14">
    <location>
        <begin position="260"/>
        <end position="474"/>
    </location>
</feature>
<dbReference type="SMART" id="SM00387">
    <property type="entry name" value="HATPase_c"/>
    <property type="match status" value="1"/>
</dbReference>
<keyword evidence="6 13" id="KW-0812">Transmembrane</keyword>
<feature type="transmembrane region" description="Helical" evidence="13">
    <location>
        <begin position="175"/>
        <end position="198"/>
    </location>
</feature>
<protein>
    <recommendedName>
        <fullName evidence="3">histidine kinase</fullName>
        <ecNumber evidence="3">2.7.13.3</ecNumber>
    </recommendedName>
</protein>
<comment type="catalytic activity">
    <reaction evidence="1">
        <text>ATP + protein L-histidine = ADP + protein N-phospho-L-histidine.</text>
        <dbReference type="EC" id="2.7.13.3"/>
    </reaction>
</comment>
<dbReference type="Pfam" id="PF00512">
    <property type="entry name" value="HisKA"/>
    <property type="match status" value="1"/>
</dbReference>
<evidence type="ECO:0000256" key="8">
    <source>
        <dbReference type="ARBA" id="ARBA00022777"/>
    </source>
</evidence>
<name>A0ABT5IBW7_9CAUL</name>
<keyword evidence="7" id="KW-0547">Nucleotide-binding</keyword>
<keyword evidence="9 15" id="KW-0067">ATP-binding</keyword>
<keyword evidence="11" id="KW-0902">Two-component regulatory system</keyword>
<dbReference type="PRINTS" id="PR00344">
    <property type="entry name" value="BCTRLSENSOR"/>
</dbReference>
<evidence type="ECO:0000256" key="3">
    <source>
        <dbReference type="ARBA" id="ARBA00012438"/>
    </source>
</evidence>
<dbReference type="InterPro" id="IPR036890">
    <property type="entry name" value="HATPase_C_sf"/>
</dbReference>
<dbReference type="Gene3D" id="3.30.565.10">
    <property type="entry name" value="Histidine kinase-like ATPase, C-terminal domain"/>
    <property type="match status" value="1"/>
</dbReference>
<sequence>MRIPDLLQLLLTPRSLSRGLFARMTLVTLVGALTIVGVAATAVRSEVDEIFDQQLVLGANLLVNLMRDELSDLRKTTGSVVAVDDMPLLSAEDREAFDAYADWRMFRIWYQDRLQFRSDTGPDVKAPQDSENSTFHNVRSGGKVWRIYTLAAPGGYPIVQVGERLGVRKQLVHNIALQLAAPFVGIALLLLVIIWISLRSGLRDLDGYSARLAQQQGSPPFIPVRSEDWPAELGELTAVINGLFRRIEDGLLHERTFIEMAAHQLRTPLAALSLEAQLCARIDDPAELKPRLMALNAATDRIARLADQLLVLARLGAAGESDALIPSVREVVGQLLADAAPVIAERRIDVALEGGDFAFRGSDTALRLALANLIENAMGHTPPGSELVIDIERAVNLPSGYIEIRDRGPGMSDEDKEKAFDRFWRAPTNTRNGTGLGLAIARDAADLLGGRIRLVDRSDGLSGLVARLMLPKIDA</sequence>
<accession>A0ABT5IBW7</accession>
<keyword evidence="8" id="KW-0418">Kinase</keyword>
<dbReference type="RefSeq" id="WP_272740411.1">
    <property type="nucleotide sequence ID" value="NZ_JAQQKW010000002.1"/>
</dbReference>
<dbReference type="InterPro" id="IPR050428">
    <property type="entry name" value="TCS_sensor_his_kinase"/>
</dbReference>
<dbReference type="InterPro" id="IPR036097">
    <property type="entry name" value="HisK_dim/P_sf"/>
</dbReference>
<dbReference type="InterPro" id="IPR004358">
    <property type="entry name" value="Sig_transdc_His_kin-like_C"/>
</dbReference>
<dbReference type="Pfam" id="PF02518">
    <property type="entry name" value="HATPase_c"/>
    <property type="match status" value="1"/>
</dbReference>
<dbReference type="SUPFAM" id="SSF55874">
    <property type="entry name" value="ATPase domain of HSP90 chaperone/DNA topoisomerase II/histidine kinase"/>
    <property type="match status" value="1"/>
</dbReference>
<keyword evidence="5" id="KW-0808">Transferase</keyword>
<dbReference type="InterPro" id="IPR003661">
    <property type="entry name" value="HisK_dim/P_dom"/>
</dbReference>
<gene>
    <name evidence="15" type="ORF">PQU94_05125</name>
</gene>
<dbReference type="PANTHER" id="PTHR45436">
    <property type="entry name" value="SENSOR HISTIDINE KINASE YKOH"/>
    <property type="match status" value="1"/>
</dbReference>
<dbReference type="SUPFAM" id="SSF47384">
    <property type="entry name" value="Homodimeric domain of signal transducing histidine kinase"/>
    <property type="match status" value="1"/>
</dbReference>
<evidence type="ECO:0000256" key="6">
    <source>
        <dbReference type="ARBA" id="ARBA00022692"/>
    </source>
</evidence>
<keyword evidence="10 13" id="KW-1133">Transmembrane helix</keyword>
<comment type="subcellular location">
    <subcellularLocation>
        <location evidence="2">Membrane</location>
        <topology evidence="2">Multi-pass membrane protein</topology>
    </subcellularLocation>
</comment>
<evidence type="ECO:0000256" key="13">
    <source>
        <dbReference type="SAM" id="Phobius"/>
    </source>
</evidence>
<reference evidence="15 16" key="1">
    <citation type="submission" date="2023-01" db="EMBL/GenBank/DDBJ databases">
        <title>Novel species of the genus Asticcacaulis isolated from rivers.</title>
        <authorList>
            <person name="Lu H."/>
        </authorList>
    </citation>
    <scope>NUCLEOTIDE SEQUENCE [LARGE SCALE GENOMIC DNA]</scope>
    <source>
        <strain evidence="15 16">DXS10W</strain>
    </source>
</reference>
<dbReference type="EC" id="2.7.13.3" evidence="3"/>
<evidence type="ECO:0000256" key="12">
    <source>
        <dbReference type="ARBA" id="ARBA00023136"/>
    </source>
</evidence>
<evidence type="ECO:0000256" key="1">
    <source>
        <dbReference type="ARBA" id="ARBA00000085"/>
    </source>
</evidence>
<evidence type="ECO:0000256" key="2">
    <source>
        <dbReference type="ARBA" id="ARBA00004141"/>
    </source>
</evidence>
<keyword evidence="12 13" id="KW-0472">Membrane</keyword>
<dbReference type="InterPro" id="IPR003594">
    <property type="entry name" value="HATPase_dom"/>
</dbReference>
<evidence type="ECO:0000313" key="16">
    <source>
        <dbReference type="Proteomes" id="UP001216595"/>
    </source>
</evidence>
<evidence type="ECO:0000256" key="4">
    <source>
        <dbReference type="ARBA" id="ARBA00022553"/>
    </source>
</evidence>
<organism evidence="15 16">
    <name type="scientific">Asticcacaulis currens</name>
    <dbReference type="NCBI Taxonomy" id="2984210"/>
    <lineage>
        <taxon>Bacteria</taxon>
        <taxon>Pseudomonadati</taxon>
        <taxon>Pseudomonadota</taxon>
        <taxon>Alphaproteobacteria</taxon>
        <taxon>Caulobacterales</taxon>
        <taxon>Caulobacteraceae</taxon>
        <taxon>Asticcacaulis</taxon>
    </lineage>
</organism>
<dbReference type="PROSITE" id="PS50109">
    <property type="entry name" value="HIS_KIN"/>
    <property type="match status" value="1"/>
</dbReference>
<keyword evidence="16" id="KW-1185">Reference proteome</keyword>
<proteinExistence type="predicted"/>
<dbReference type="PANTHER" id="PTHR45436:SF14">
    <property type="entry name" value="SENSOR PROTEIN QSEC"/>
    <property type="match status" value="1"/>
</dbReference>
<dbReference type="Gene3D" id="1.10.287.130">
    <property type="match status" value="1"/>
</dbReference>
<dbReference type="SMART" id="SM00388">
    <property type="entry name" value="HisKA"/>
    <property type="match status" value="1"/>
</dbReference>
<dbReference type="EMBL" id="JAQQKW010000002">
    <property type="protein sequence ID" value="MDC7693661.1"/>
    <property type="molecule type" value="Genomic_DNA"/>
</dbReference>
<evidence type="ECO:0000256" key="7">
    <source>
        <dbReference type="ARBA" id="ARBA00022741"/>
    </source>
</evidence>
<dbReference type="CDD" id="cd00082">
    <property type="entry name" value="HisKA"/>
    <property type="match status" value="1"/>
</dbReference>
<evidence type="ECO:0000259" key="14">
    <source>
        <dbReference type="PROSITE" id="PS50109"/>
    </source>
</evidence>
<dbReference type="InterPro" id="IPR005467">
    <property type="entry name" value="His_kinase_dom"/>
</dbReference>
<evidence type="ECO:0000256" key="9">
    <source>
        <dbReference type="ARBA" id="ARBA00022840"/>
    </source>
</evidence>
<comment type="caution">
    <text evidence="15">The sequence shown here is derived from an EMBL/GenBank/DDBJ whole genome shotgun (WGS) entry which is preliminary data.</text>
</comment>